<comment type="caution">
    <text evidence="1">The sequence shown here is derived from an EMBL/GenBank/DDBJ whole genome shotgun (WGS) entry which is preliminary data.</text>
</comment>
<dbReference type="AlphaFoldDB" id="C0DZS9"/>
<dbReference type="Proteomes" id="UP000006247">
    <property type="component" value="Unassembled WGS sequence"/>
</dbReference>
<evidence type="ECO:0000313" key="1">
    <source>
        <dbReference type="EMBL" id="EEG28175.1"/>
    </source>
</evidence>
<accession>C0DZS9</accession>
<name>C0DZS9_9CORY</name>
<dbReference type="HOGENOM" id="CLU_213729_0_0_11"/>
<proteinExistence type="predicted"/>
<reference evidence="1 2" key="1">
    <citation type="submission" date="2009-01" db="EMBL/GenBank/DDBJ databases">
        <authorList>
            <person name="Fulton L."/>
            <person name="Clifton S."/>
            <person name="Chinwalla A.T."/>
            <person name="Mitreva M."/>
            <person name="Sodergren E."/>
            <person name="Weinstock G."/>
            <person name="Clifton S."/>
            <person name="Dooling D.J."/>
            <person name="Fulton B."/>
            <person name="Minx P."/>
            <person name="Pepin K.H."/>
            <person name="Johnson M."/>
            <person name="Bhonagiri V."/>
            <person name="Nash W.E."/>
            <person name="Mardis E.R."/>
            <person name="Wilson R.K."/>
        </authorList>
    </citation>
    <scope>NUCLEOTIDE SEQUENCE [LARGE SCALE GENOMIC DNA]</scope>
    <source>
        <strain evidence="1 2">ATCC 33806</strain>
    </source>
</reference>
<evidence type="ECO:0000313" key="2">
    <source>
        <dbReference type="Proteomes" id="UP000006247"/>
    </source>
</evidence>
<gene>
    <name evidence="1" type="ORF">CORMATOL_00225</name>
</gene>
<sequence length="51" mass="5498">MRPVFSAHAEVVHTIPRQQCQGACILRARGGSSNPAVFSASATAYSPRTRR</sequence>
<organism evidence="1 2">
    <name type="scientific">Corynebacterium matruchotii ATCC 33806</name>
    <dbReference type="NCBI Taxonomy" id="566549"/>
    <lineage>
        <taxon>Bacteria</taxon>
        <taxon>Bacillati</taxon>
        <taxon>Actinomycetota</taxon>
        <taxon>Actinomycetes</taxon>
        <taxon>Mycobacteriales</taxon>
        <taxon>Corynebacteriaceae</taxon>
        <taxon>Corynebacterium</taxon>
    </lineage>
</organism>
<dbReference type="EMBL" id="ACEB01000003">
    <property type="protein sequence ID" value="EEG28175.1"/>
    <property type="molecule type" value="Genomic_DNA"/>
</dbReference>
<protein>
    <submittedName>
        <fullName evidence="1">Uncharacterized protein</fullName>
    </submittedName>
</protein>